<evidence type="ECO:0000256" key="5">
    <source>
        <dbReference type="HAMAP-Rule" id="MF_00168"/>
    </source>
</evidence>
<comment type="subunit">
    <text evidence="5">Homodimer. Within each dimer, one monomer is responsible for RNA recognition and catalysis, while the other monomer binds to the replacement base PreQ1.</text>
</comment>
<dbReference type="UniPathway" id="UPA00392"/>
<keyword evidence="5" id="KW-0862">Zinc</keyword>
<evidence type="ECO:0000256" key="2">
    <source>
        <dbReference type="ARBA" id="ARBA00022679"/>
    </source>
</evidence>
<feature type="binding site" evidence="5">
    <location>
        <position position="346"/>
    </location>
    <ligand>
        <name>Zn(2+)</name>
        <dbReference type="ChEBI" id="CHEBI:29105"/>
    </ligand>
</feature>
<comment type="similarity">
    <text evidence="5">Belongs to the queuine tRNA-ribosyltransferase family.</text>
</comment>
<dbReference type="Pfam" id="PF01702">
    <property type="entry name" value="TGT"/>
    <property type="match status" value="1"/>
</dbReference>
<comment type="pathway">
    <text evidence="5">tRNA modification; tRNA-queuosine biosynthesis.</text>
</comment>
<sequence>MSRNFEYAAAMFSFKILKKSKRSRARLGVIHTPHGDIETPAFVPVATRATIRTLDTSEVEDVGAQVLICNTFHLHVAPGEKLIKKAGGLHKYMRWNKPLMTDSGGFQVFSLGFGTDHGVGKMLRSEQDKKILEGSQPRSLTITAHGVRFRSPIDGKELFLGPKESIKVQEALGADIIFAFDECPSPLSSAEYMRRSIDTTHRWAAECLDAKKNHKQALYGIVQGGGSMEMRIESAQIIGAMNFDGFGFGGEFGYDKQSMKKVIGAVSDNLPENKPRHILGIGHPEDFSIIVAAGGDTFDCIAPTHYARRGTVFTSRGPSTSLRTSRLQINDRRFLKDINKPLDPSCTCDVCKTYSRSYICSLMRAHELTGMKLTTFHNLHYFNTLATQVRKQIKNGEL</sequence>
<dbReference type="GO" id="GO:0008616">
    <property type="term" value="P:tRNA queuosine(34) biosynthetic process"/>
    <property type="evidence" value="ECO:0007669"/>
    <property type="project" value="UniProtKB-UniRule"/>
</dbReference>
<organism evidence="7 8">
    <name type="scientific">Candidatus Kaiserbacteria bacterium GW2011_GWA2_52_12</name>
    <dbReference type="NCBI Taxonomy" id="1618671"/>
    <lineage>
        <taxon>Bacteria</taxon>
        <taxon>Candidatus Kaiseribacteriota</taxon>
    </lineage>
</organism>
<feature type="binding site" evidence="5">
    <location>
        <position position="250"/>
    </location>
    <ligand>
        <name>substrate</name>
    </ligand>
</feature>
<reference evidence="7 8" key="1">
    <citation type="journal article" date="2015" name="Nature">
        <title>rRNA introns, odd ribosomes, and small enigmatic genomes across a large radiation of phyla.</title>
        <authorList>
            <person name="Brown C.T."/>
            <person name="Hug L.A."/>
            <person name="Thomas B.C."/>
            <person name="Sharon I."/>
            <person name="Castelle C.J."/>
            <person name="Singh A."/>
            <person name="Wilkins M.J."/>
            <person name="Williams K.H."/>
            <person name="Banfield J.F."/>
        </authorList>
    </citation>
    <scope>NUCLEOTIDE SEQUENCE [LARGE SCALE GENOMIC DNA]</scope>
</reference>
<feature type="active site" description="Nucleophile" evidence="5">
    <location>
        <position position="299"/>
    </location>
</feature>
<keyword evidence="2 5" id="KW-0808">Transferase</keyword>
<dbReference type="InterPro" id="IPR036511">
    <property type="entry name" value="TGT-like_sf"/>
</dbReference>
<dbReference type="AlphaFoldDB" id="A0A0G1WYF2"/>
<feature type="binding site" evidence="5">
    <location>
        <position position="223"/>
    </location>
    <ligand>
        <name>substrate</name>
    </ligand>
</feature>
<dbReference type="Proteomes" id="UP000034273">
    <property type="component" value="Unassembled WGS sequence"/>
</dbReference>
<comment type="function">
    <text evidence="5">Catalyzes the base-exchange of a guanine (G) residue with the queuine precursor 7-aminomethyl-7-deazaguanine (PreQ1) at position 34 (anticodon wobble position) in tRNAs with GU(N) anticodons (tRNA-Asp, -Asn, -His and -Tyr). Catalysis occurs through a double-displacement mechanism. The nucleophile active site attacks the C1' of nucleotide 34 to detach the guanine base from the RNA, forming a covalent enzyme-RNA intermediate. The proton acceptor active site deprotonates the incoming PreQ1, allowing a nucleophilic attack on the C1' of the ribose to form the product. After dissociation, two additional enzymatic reactions on the tRNA convert PreQ1 to queuine (Q), resulting in the hypermodified nucleoside queuosine (7-(((4,5-cis-dihydroxy-2-cyclopenten-1-yl)amino)methyl)-7-deazaguanosine).</text>
</comment>
<feature type="active site" description="Proton acceptor" evidence="5">
    <location>
        <position position="102"/>
    </location>
</feature>
<gene>
    <name evidence="5" type="primary">tgt</name>
    <name evidence="7" type="ORF">UY67_C0014G0011</name>
</gene>
<feature type="domain" description="tRNA-guanine(15) transglycosylase-like" evidence="6">
    <location>
        <begin position="24"/>
        <end position="398"/>
    </location>
</feature>
<evidence type="ECO:0000313" key="8">
    <source>
        <dbReference type="Proteomes" id="UP000034273"/>
    </source>
</evidence>
<evidence type="ECO:0000313" key="7">
    <source>
        <dbReference type="EMBL" id="KKW23918.1"/>
    </source>
</evidence>
<dbReference type="InterPro" id="IPR004803">
    <property type="entry name" value="TGT"/>
</dbReference>
<dbReference type="STRING" id="1618671.UY67_C0014G0011"/>
<evidence type="ECO:0000256" key="4">
    <source>
        <dbReference type="ARBA" id="ARBA00022723"/>
    </source>
</evidence>
<evidence type="ECO:0000256" key="3">
    <source>
        <dbReference type="ARBA" id="ARBA00022694"/>
    </source>
</evidence>
<dbReference type="NCBIfam" id="TIGR00430">
    <property type="entry name" value="Q_tRNA_tgt"/>
    <property type="match status" value="1"/>
</dbReference>
<keyword evidence="3 5" id="KW-0819">tRNA processing</keyword>
<dbReference type="NCBIfam" id="TIGR00449">
    <property type="entry name" value="tgt_general"/>
    <property type="match status" value="1"/>
</dbReference>
<comment type="cofactor">
    <cofactor evidence="5">
        <name>Zn(2+)</name>
        <dbReference type="ChEBI" id="CHEBI:29105"/>
    </cofactor>
    <text evidence="5">Binds 1 zinc ion per subunit.</text>
</comment>
<comment type="caution">
    <text evidence="5">Lacks conserved residue(s) required for the propagation of feature annotation.</text>
</comment>
<dbReference type="PANTHER" id="PTHR43468:SF1">
    <property type="entry name" value="TRNA-GUANOSINE(34) QUEUINE TRANSGLYCOSYLASE"/>
    <property type="match status" value="1"/>
</dbReference>
<accession>A0A0G1WYF2</accession>
<feature type="binding site" evidence="5">
    <location>
        <position position="351"/>
    </location>
    <ligand>
        <name>Zn(2+)</name>
        <dbReference type="ChEBI" id="CHEBI:29105"/>
    </ligand>
</feature>
<feature type="binding site" evidence="5">
    <location>
        <position position="377"/>
    </location>
    <ligand>
        <name>Zn(2+)</name>
        <dbReference type="ChEBI" id="CHEBI:29105"/>
    </ligand>
</feature>
<dbReference type="EC" id="2.4.2.29" evidence="5"/>
<dbReference type="HAMAP" id="MF_00168">
    <property type="entry name" value="Q_tRNA_Tgt"/>
    <property type="match status" value="1"/>
</dbReference>
<keyword evidence="1 5" id="KW-0328">Glycosyltransferase</keyword>
<protein>
    <recommendedName>
        <fullName evidence="5">Queuine tRNA-ribosyltransferase</fullName>
        <ecNumber evidence="5">2.4.2.29</ecNumber>
    </recommendedName>
    <alternativeName>
        <fullName evidence="5">Guanine insertion enzyme</fullName>
    </alternativeName>
    <alternativeName>
        <fullName evidence="5">tRNA-guanine transglycosylase</fullName>
    </alternativeName>
</protein>
<keyword evidence="5" id="KW-0671">Queuosine biosynthesis</keyword>
<dbReference type="InterPro" id="IPR002616">
    <property type="entry name" value="tRNA_ribo_trans-like"/>
</dbReference>
<proteinExistence type="inferred from homology"/>
<feature type="binding site" evidence="5">
    <location>
        <position position="348"/>
    </location>
    <ligand>
        <name>Zn(2+)</name>
        <dbReference type="ChEBI" id="CHEBI:29105"/>
    </ligand>
</feature>
<dbReference type="SUPFAM" id="SSF51713">
    <property type="entry name" value="tRNA-guanine transglycosylase"/>
    <property type="match status" value="1"/>
</dbReference>
<dbReference type="PATRIC" id="fig|1618671.3.peg.546"/>
<dbReference type="PANTHER" id="PTHR43468">
    <property type="match status" value="1"/>
</dbReference>
<dbReference type="EMBL" id="LCQW01000014">
    <property type="protein sequence ID" value="KKW23918.1"/>
    <property type="molecule type" value="Genomic_DNA"/>
</dbReference>
<evidence type="ECO:0000256" key="1">
    <source>
        <dbReference type="ARBA" id="ARBA00022676"/>
    </source>
</evidence>
<evidence type="ECO:0000259" key="6">
    <source>
        <dbReference type="Pfam" id="PF01702"/>
    </source>
</evidence>
<dbReference type="GO" id="GO:0046872">
    <property type="term" value="F:metal ion binding"/>
    <property type="evidence" value="ECO:0007669"/>
    <property type="project" value="UniProtKB-KW"/>
</dbReference>
<feature type="region of interest" description="RNA binding" evidence="5">
    <location>
        <begin position="280"/>
        <end position="286"/>
    </location>
</feature>
<comment type="catalytic activity">
    <reaction evidence="5">
        <text>7-aminomethyl-7-carbaguanine + guanosine(34) in tRNA = 7-aminomethyl-7-carbaguanosine(34) in tRNA + guanine</text>
        <dbReference type="Rhea" id="RHEA:24104"/>
        <dbReference type="Rhea" id="RHEA-COMP:10341"/>
        <dbReference type="Rhea" id="RHEA-COMP:10342"/>
        <dbReference type="ChEBI" id="CHEBI:16235"/>
        <dbReference type="ChEBI" id="CHEBI:58703"/>
        <dbReference type="ChEBI" id="CHEBI:74269"/>
        <dbReference type="ChEBI" id="CHEBI:82833"/>
        <dbReference type="EC" id="2.4.2.29"/>
    </reaction>
</comment>
<feature type="binding site" evidence="5">
    <location>
        <begin position="102"/>
        <end position="106"/>
    </location>
    <ligand>
        <name>substrate</name>
    </ligand>
</feature>
<keyword evidence="4 5" id="KW-0479">Metal-binding</keyword>
<feature type="binding site" evidence="5">
    <location>
        <position position="181"/>
    </location>
    <ligand>
        <name>substrate</name>
    </ligand>
</feature>
<dbReference type="GO" id="GO:0008479">
    <property type="term" value="F:tRNA-guanosine(34) queuine transglycosylase activity"/>
    <property type="evidence" value="ECO:0007669"/>
    <property type="project" value="UniProtKB-UniRule"/>
</dbReference>
<dbReference type="Gene3D" id="3.20.20.105">
    <property type="entry name" value="Queuine tRNA-ribosyltransferase-like"/>
    <property type="match status" value="1"/>
</dbReference>
<comment type="caution">
    <text evidence="7">The sequence shown here is derived from an EMBL/GenBank/DDBJ whole genome shotgun (WGS) entry which is preliminary data.</text>
</comment>
<name>A0A0G1WYF2_9BACT</name>